<dbReference type="PANTHER" id="PTHR48081:SF25">
    <property type="entry name" value="PUTATIVE (AFU_ORTHOLOGUE AFUA_3G11560)-RELATED"/>
    <property type="match status" value="1"/>
</dbReference>
<evidence type="ECO:0000256" key="2">
    <source>
        <dbReference type="ARBA" id="ARBA00022801"/>
    </source>
</evidence>
<organism evidence="4 5">
    <name type="scientific">Sordaria macrospora</name>
    <dbReference type="NCBI Taxonomy" id="5147"/>
    <lineage>
        <taxon>Eukaryota</taxon>
        <taxon>Fungi</taxon>
        <taxon>Dikarya</taxon>
        <taxon>Ascomycota</taxon>
        <taxon>Pezizomycotina</taxon>
        <taxon>Sordariomycetes</taxon>
        <taxon>Sordariomycetidae</taxon>
        <taxon>Sordariales</taxon>
        <taxon>Sordariaceae</taxon>
        <taxon>Sordaria</taxon>
    </lineage>
</organism>
<protein>
    <recommendedName>
        <fullName evidence="3">Alpha/beta hydrolase fold-3 domain-containing protein</fullName>
    </recommendedName>
</protein>
<evidence type="ECO:0000256" key="1">
    <source>
        <dbReference type="ARBA" id="ARBA00010515"/>
    </source>
</evidence>
<dbReference type="Gene3D" id="3.40.50.1820">
    <property type="entry name" value="alpha/beta hydrolase"/>
    <property type="match status" value="1"/>
</dbReference>
<dbReference type="PANTHER" id="PTHR48081">
    <property type="entry name" value="AB HYDROLASE SUPERFAMILY PROTEIN C4A8.06C"/>
    <property type="match status" value="1"/>
</dbReference>
<evidence type="ECO:0000313" key="5">
    <source>
        <dbReference type="Proteomes" id="UP000433876"/>
    </source>
</evidence>
<dbReference type="InterPro" id="IPR029058">
    <property type="entry name" value="AB_hydrolase_fold"/>
</dbReference>
<dbReference type="InterPro" id="IPR002168">
    <property type="entry name" value="Lipase_GDXG_HIS_AS"/>
</dbReference>
<dbReference type="SUPFAM" id="SSF53474">
    <property type="entry name" value="alpha/beta-Hydrolases"/>
    <property type="match status" value="1"/>
</dbReference>
<dbReference type="Pfam" id="PF07859">
    <property type="entry name" value="Abhydrolase_3"/>
    <property type="match status" value="1"/>
</dbReference>
<comment type="similarity">
    <text evidence="1">Belongs to the 'GDXG' lipolytic enzyme family.</text>
</comment>
<gene>
    <name evidence="4" type="ORF">SMACR_06326</name>
</gene>
<comment type="caution">
    <text evidence="4">The sequence shown here is derived from an EMBL/GenBank/DDBJ whole genome shotgun (WGS) entry which is preliminary data.</text>
</comment>
<proteinExistence type="inferred from homology"/>
<evidence type="ECO:0000259" key="3">
    <source>
        <dbReference type="Pfam" id="PF07859"/>
    </source>
</evidence>
<dbReference type="InterPro" id="IPR050300">
    <property type="entry name" value="GDXG_lipolytic_enzyme"/>
</dbReference>
<dbReference type="PROSITE" id="PS01173">
    <property type="entry name" value="LIPASE_GDXG_HIS"/>
    <property type="match status" value="1"/>
</dbReference>
<reference evidence="4 5" key="1">
    <citation type="submission" date="2017-07" db="EMBL/GenBank/DDBJ databases">
        <title>Genome sequence of the Sordaria macrospora wild type strain R19027.</title>
        <authorList>
            <person name="Nowrousian M."/>
            <person name="Teichert I."/>
            <person name="Kueck U."/>
        </authorList>
    </citation>
    <scope>NUCLEOTIDE SEQUENCE [LARGE SCALE GENOMIC DNA]</scope>
    <source>
        <strain evidence="4 5">R19027</strain>
        <tissue evidence="4">Mycelium</tissue>
    </source>
</reference>
<accession>A0A8S8ZWF5</accession>
<dbReference type="OMA" id="PATPRCY"/>
<dbReference type="GO" id="GO:0016787">
    <property type="term" value="F:hydrolase activity"/>
    <property type="evidence" value="ECO:0007669"/>
    <property type="project" value="UniProtKB-KW"/>
</dbReference>
<dbReference type="EMBL" id="NMPR01000014">
    <property type="protein sequence ID" value="KAA8635187.1"/>
    <property type="molecule type" value="Genomic_DNA"/>
</dbReference>
<name>A0A8S8ZWF5_SORMA</name>
<dbReference type="AlphaFoldDB" id="A0A8S8ZWF5"/>
<keyword evidence="2" id="KW-0378">Hydrolase</keyword>
<dbReference type="VEuPathDB" id="FungiDB:SMAC_06326"/>
<evidence type="ECO:0000313" key="4">
    <source>
        <dbReference type="EMBL" id="KAA8635187.1"/>
    </source>
</evidence>
<dbReference type="Proteomes" id="UP000433876">
    <property type="component" value="Unassembled WGS sequence"/>
</dbReference>
<feature type="domain" description="Alpha/beta hydrolase fold-3" evidence="3">
    <location>
        <begin position="181"/>
        <end position="419"/>
    </location>
</feature>
<sequence length="512" mass="56934">MSSPPNPSVTSKSTRKPAAMDNTALFLQLVSKIPLMARVALLHMLQASPASKYQDLRTELTIAMIRSFMDVPKPKSITSTQRMLSRAPPISGTIWVSKYTLPIATEEDARHIHDTLTKVIDGLQDRDQPKTARIQLPKVLPVEAEWTAHRPGVPKDAKLPEIPEREKYDEMMKDVKTPTTVLYFHGGAYWLMDPATHRPTCRELAKRTGGRCYSVRYRLAPQNPFPAAVMDALVSYLGLLYPPADAFHEAVKPEHIVIAGDSAGGNLSLALLQLLMQMQRSGTTVSWLGQERSVPLPAGVAVNSPWMDITHSSPSCVTNAPFDYLPGLEAQDNADKSRDPCAAWPANPPRMSMYVADDYIMHPLVSLLLAPSWRGAPPTYICTGWEMLADEDKFTAARFHAEGVSVTFEEYEGMPHCFAMLLKNLREADRCMEGWSRFIARVTKPSAAAEGADVEKSTTRSTFTTIKSETLEEKELDPTTLSPYTEVEIREKIRRRIELKCVPATEGDVAKL</sequence>
<dbReference type="InterPro" id="IPR013094">
    <property type="entry name" value="AB_hydrolase_3"/>
</dbReference>